<feature type="region of interest" description="Disordered" evidence="7">
    <location>
        <begin position="175"/>
        <end position="198"/>
    </location>
</feature>
<dbReference type="GO" id="GO:0003677">
    <property type="term" value="F:DNA binding"/>
    <property type="evidence" value="ECO:0007669"/>
    <property type="project" value="UniProtKB-KW"/>
</dbReference>
<keyword evidence="5" id="KW-0804">Transcription</keyword>
<evidence type="ECO:0000313" key="9">
    <source>
        <dbReference type="EMBL" id="PTB68638.1"/>
    </source>
</evidence>
<feature type="compositionally biased region" description="Low complexity" evidence="7">
    <location>
        <begin position="175"/>
        <end position="185"/>
    </location>
</feature>
<dbReference type="InterPro" id="IPR001138">
    <property type="entry name" value="Zn2Cys6_DnaBD"/>
</dbReference>
<dbReference type="Pfam" id="PF00172">
    <property type="entry name" value="Zn_clus"/>
    <property type="match status" value="1"/>
</dbReference>
<evidence type="ECO:0000256" key="4">
    <source>
        <dbReference type="ARBA" id="ARBA00023125"/>
    </source>
</evidence>
<dbReference type="InterPro" id="IPR007219">
    <property type="entry name" value="XnlR_reg_dom"/>
</dbReference>
<feature type="region of interest" description="Disordered" evidence="7">
    <location>
        <begin position="416"/>
        <end position="511"/>
    </location>
</feature>
<dbReference type="AlphaFoldDB" id="A0A2T4BH89"/>
<dbReference type="Gene3D" id="4.10.240.10">
    <property type="entry name" value="Zn(2)-C6 fungal-type DNA-binding domain"/>
    <property type="match status" value="1"/>
</dbReference>
<dbReference type="GeneID" id="36600452"/>
<proteinExistence type="predicted"/>
<feature type="compositionally biased region" description="Low complexity" evidence="7">
    <location>
        <begin position="78"/>
        <end position="120"/>
    </location>
</feature>
<accession>A0A2T4BH89</accession>
<evidence type="ECO:0000256" key="3">
    <source>
        <dbReference type="ARBA" id="ARBA00023015"/>
    </source>
</evidence>
<name>A0A2T4BH89_9HYPO</name>
<organism evidence="9 10">
    <name type="scientific">Trichoderma citrinoviride</name>
    <dbReference type="NCBI Taxonomy" id="58853"/>
    <lineage>
        <taxon>Eukaryota</taxon>
        <taxon>Fungi</taxon>
        <taxon>Dikarya</taxon>
        <taxon>Ascomycota</taxon>
        <taxon>Pezizomycotina</taxon>
        <taxon>Sordariomycetes</taxon>
        <taxon>Hypocreomycetidae</taxon>
        <taxon>Hypocreales</taxon>
        <taxon>Hypocreaceae</taxon>
        <taxon>Trichoderma</taxon>
    </lineage>
</organism>
<dbReference type="InterPro" id="IPR036864">
    <property type="entry name" value="Zn2-C6_fun-type_DNA-bd_sf"/>
</dbReference>
<dbReference type="PROSITE" id="PS50048">
    <property type="entry name" value="ZN2_CY6_FUNGAL_2"/>
    <property type="match status" value="1"/>
</dbReference>
<dbReference type="SUPFAM" id="SSF57701">
    <property type="entry name" value="Zn2/Cys6 DNA-binding domain"/>
    <property type="match status" value="1"/>
</dbReference>
<evidence type="ECO:0000256" key="5">
    <source>
        <dbReference type="ARBA" id="ARBA00023163"/>
    </source>
</evidence>
<dbReference type="GO" id="GO:0005634">
    <property type="term" value="C:nucleus"/>
    <property type="evidence" value="ECO:0007669"/>
    <property type="project" value="UniProtKB-SubCell"/>
</dbReference>
<evidence type="ECO:0000256" key="2">
    <source>
        <dbReference type="ARBA" id="ARBA00022723"/>
    </source>
</evidence>
<feature type="domain" description="Zn(2)-C6 fungal-type" evidence="8">
    <location>
        <begin position="19"/>
        <end position="49"/>
    </location>
</feature>
<dbReference type="PANTHER" id="PTHR47338:SF3">
    <property type="entry name" value="C6 FINGER DOMAIN TRANSCRIPTION FACTOR DBAA-RELATED"/>
    <property type="match status" value="1"/>
</dbReference>
<keyword evidence="6" id="KW-0539">Nucleus</keyword>
<keyword evidence="4" id="KW-0238">DNA-binding</keyword>
<keyword evidence="10" id="KW-1185">Reference proteome</keyword>
<dbReference type="CDD" id="cd00067">
    <property type="entry name" value="GAL4"/>
    <property type="match status" value="1"/>
</dbReference>
<dbReference type="CDD" id="cd12148">
    <property type="entry name" value="fungal_TF_MHR"/>
    <property type="match status" value="1"/>
</dbReference>
<dbReference type="Proteomes" id="UP000241546">
    <property type="component" value="Unassembled WGS sequence"/>
</dbReference>
<dbReference type="GO" id="GO:0000981">
    <property type="term" value="F:DNA-binding transcription factor activity, RNA polymerase II-specific"/>
    <property type="evidence" value="ECO:0007669"/>
    <property type="project" value="InterPro"/>
</dbReference>
<dbReference type="PANTHER" id="PTHR47338">
    <property type="entry name" value="ZN(II)2CYS6 TRANSCRIPTION FACTOR (EUROFUNG)-RELATED"/>
    <property type="match status" value="1"/>
</dbReference>
<keyword evidence="3" id="KW-0805">Transcription regulation</keyword>
<feature type="non-terminal residue" evidence="9">
    <location>
        <position position="565"/>
    </location>
</feature>
<feature type="compositionally biased region" description="Basic and acidic residues" evidence="7">
    <location>
        <begin position="455"/>
        <end position="471"/>
    </location>
</feature>
<comment type="subcellular location">
    <subcellularLocation>
        <location evidence="1">Nucleus</location>
    </subcellularLocation>
</comment>
<dbReference type="RefSeq" id="XP_024751958.1">
    <property type="nucleotide sequence ID" value="XM_024892334.1"/>
</dbReference>
<evidence type="ECO:0000256" key="7">
    <source>
        <dbReference type="SAM" id="MobiDB-lite"/>
    </source>
</evidence>
<evidence type="ECO:0000256" key="1">
    <source>
        <dbReference type="ARBA" id="ARBA00004123"/>
    </source>
</evidence>
<dbReference type="EMBL" id="KZ680209">
    <property type="protein sequence ID" value="PTB68638.1"/>
    <property type="molecule type" value="Genomic_DNA"/>
</dbReference>
<evidence type="ECO:0000259" key="8">
    <source>
        <dbReference type="PROSITE" id="PS50048"/>
    </source>
</evidence>
<dbReference type="Pfam" id="PF04082">
    <property type="entry name" value="Fungal_trans"/>
    <property type="match status" value="1"/>
</dbReference>
<dbReference type="InterPro" id="IPR050815">
    <property type="entry name" value="TF_fung"/>
</dbReference>
<dbReference type="GO" id="GO:0006351">
    <property type="term" value="P:DNA-templated transcription"/>
    <property type="evidence" value="ECO:0007669"/>
    <property type="project" value="InterPro"/>
</dbReference>
<keyword evidence="2" id="KW-0479">Metal-binding</keyword>
<evidence type="ECO:0000256" key="6">
    <source>
        <dbReference type="ARBA" id="ARBA00023242"/>
    </source>
</evidence>
<dbReference type="OrthoDB" id="10249920at2759"/>
<dbReference type="PROSITE" id="PS00463">
    <property type="entry name" value="ZN2_CY6_FUNGAL_1"/>
    <property type="match status" value="1"/>
</dbReference>
<sequence>MSSSRQPQPRRSSGRTQLACEPCRKRKSKCDGEKPVCGSCQSHELACHYEPVRPTRRQKYWDRDYVQALEDQVRLLSASLQQQQQQQQQSKDPPSASASASPTSQPSPGASSSEAASKQQQPPPVQLPYGPRMLSALHDFGSVKWADITGRDGLPILAGPGRFSFFSTTLLPTFEDDGSSPSSSSSRRRRRPSPASKAINVPSTETFLLDIASDLRLKQHLKAHFLAHINPYYKFVDPVWLNFSDLFPHNDTALQLLYSALFAAAAYSSPVAAREVAEAFMAYAESLVQHCYLEHLCLPVLQALIIIAWYKHMQLDAAKGHLYHYMAIGLSNHLEIRDTPQHERTVDDVATIRTFWSLFFLDRVATPKLGVPTGIPWEPENITPYIDTVSPEMVDVEALSFDHHCRLYQIQQRYIDVRPQLPPPPRPGEASRLRQGKQRHAVLPQANRPPPLHQPQREAAPRPGRLLDHLPLHPHQPLPSGAQPRGPEHGAQHPQRAALGHGVGDGDYEAPQGPAGVVVDVVGQLLGLLSGAGGAERGVEGVVRGGDAVCAHGDEGMGVSGGGHG</sequence>
<evidence type="ECO:0000313" key="10">
    <source>
        <dbReference type="Proteomes" id="UP000241546"/>
    </source>
</evidence>
<protein>
    <recommendedName>
        <fullName evidence="8">Zn(2)-C6 fungal-type domain-containing protein</fullName>
    </recommendedName>
</protein>
<gene>
    <name evidence="9" type="ORF">BBK36DRAFT_1134509</name>
</gene>
<dbReference type="GO" id="GO:0008270">
    <property type="term" value="F:zinc ion binding"/>
    <property type="evidence" value="ECO:0007669"/>
    <property type="project" value="InterPro"/>
</dbReference>
<reference evidence="10" key="1">
    <citation type="submission" date="2016-07" db="EMBL/GenBank/DDBJ databases">
        <title>Multiple horizontal gene transfer events from other fungi enriched the ability of initially mycotrophic Trichoderma (Ascomycota) to feed on dead plant biomass.</title>
        <authorList>
            <consortium name="DOE Joint Genome Institute"/>
            <person name="Atanasova L."/>
            <person name="Chenthamara K."/>
            <person name="Zhang J."/>
            <person name="Grujic M."/>
            <person name="Henrissat B."/>
            <person name="Kuo A."/>
            <person name="Aerts A."/>
            <person name="Salamov A."/>
            <person name="Lipzen A."/>
            <person name="Labutti K."/>
            <person name="Barry K."/>
            <person name="Miao Y."/>
            <person name="Rahimi M.J."/>
            <person name="Shen Q."/>
            <person name="Grigoriev I.V."/>
            <person name="Kubicek C.P."/>
            <person name="Druzhinina I.S."/>
        </authorList>
    </citation>
    <scope>NUCLEOTIDE SEQUENCE [LARGE SCALE GENOMIC DNA]</scope>
    <source>
        <strain evidence="10">TUCIM 6016</strain>
    </source>
</reference>
<dbReference type="SMART" id="SM00066">
    <property type="entry name" value="GAL4"/>
    <property type="match status" value="1"/>
</dbReference>
<feature type="region of interest" description="Disordered" evidence="7">
    <location>
        <begin position="78"/>
        <end position="131"/>
    </location>
</feature>